<dbReference type="PANTHER" id="PTHR33164:SF43">
    <property type="entry name" value="HTH-TYPE TRANSCRIPTIONAL REPRESSOR YETL"/>
    <property type="match status" value="1"/>
</dbReference>
<dbReference type="Gene3D" id="1.10.10.10">
    <property type="entry name" value="Winged helix-like DNA-binding domain superfamily/Winged helix DNA-binding domain"/>
    <property type="match status" value="1"/>
</dbReference>
<dbReference type="GO" id="GO:0006950">
    <property type="term" value="P:response to stress"/>
    <property type="evidence" value="ECO:0007669"/>
    <property type="project" value="TreeGrafter"/>
</dbReference>
<evidence type="ECO:0000259" key="1">
    <source>
        <dbReference type="PROSITE" id="PS50995"/>
    </source>
</evidence>
<dbReference type="PRINTS" id="PR00598">
    <property type="entry name" value="HTHMARR"/>
</dbReference>
<dbReference type="SUPFAM" id="SSF46785">
    <property type="entry name" value="Winged helix' DNA-binding domain"/>
    <property type="match status" value="1"/>
</dbReference>
<feature type="domain" description="HTH marR-type" evidence="1">
    <location>
        <begin position="8"/>
        <end position="145"/>
    </location>
</feature>
<organism evidence="2 3">
    <name type="scientific">Rothia koreensis</name>
    <dbReference type="NCBI Taxonomy" id="592378"/>
    <lineage>
        <taxon>Bacteria</taxon>
        <taxon>Bacillati</taxon>
        <taxon>Actinomycetota</taxon>
        <taxon>Actinomycetes</taxon>
        <taxon>Micrococcales</taxon>
        <taxon>Micrococcaceae</taxon>
        <taxon>Rothia</taxon>
    </lineage>
</organism>
<dbReference type="GO" id="GO:0003700">
    <property type="term" value="F:DNA-binding transcription factor activity"/>
    <property type="evidence" value="ECO:0007669"/>
    <property type="project" value="InterPro"/>
</dbReference>
<dbReference type="InterPro" id="IPR036388">
    <property type="entry name" value="WH-like_DNA-bd_sf"/>
</dbReference>
<dbReference type="AlphaFoldDB" id="A0A7K1LFH6"/>
<dbReference type="RefSeq" id="WP_129314038.1">
    <property type="nucleotide sequence ID" value="NZ_NOIQ01000001.1"/>
</dbReference>
<reference evidence="2 3" key="1">
    <citation type="submission" date="2019-12" db="EMBL/GenBank/DDBJ databases">
        <authorList>
            <person name="Li J."/>
            <person name="Shi Y."/>
            <person name="Xu G."/>
            <person name="Xiao D."/>
            <person name="Ran X."/>
        </authorList>
    </citation>
    <scope>NUCLEOTIDE SEQUENCE [LARGE SCALE GENOMIC DNA]</scope>
    <source>
        <strain evidence="2 3">JCM 15915</strain>
    </source>
</reference>
<name>A0A7K1LFH6_9MICC</name>
<dbReference type="InterPro" id="IPR036390">
    <property type="entry name" value="WH_DNA-bd_sf"/>
</dbReference>
<dbReference type="Pfam" id="PF12802">
    <property type="entry name" value="MarR_2"/>
    <property type="match status" value="1"/>
</dbReference>
<dbReference type="OrthoDB" id="8966183at2"/>
<proteinExistence type="predicted"/>
<dbReference type="InterPro" id="IPR000835">
    <property type="entry name" value="HTH_MarR-typ"/>
</dbReference>
<sequence length="155" mass="16756">MVPSHDHDDKTARDVWHCIRGLIASPDVVANEHQFMHEVGLGAGPVRALRALLAVGPQSMRTLAEYLSCDKSYVTGLVKPLQANELVTLEPCSSDGRVKIVNLTPHGTVIARQAQQVHETPPEVLGRLEASDLDQLRAILERLGAPSRGSHSCGT</sequence>
<dbReference type="EMBL" id="WOGT01000001">
    <property type="protein sequence ID" value="MUN53935.1"/>
    <property type="molecule type" value="Genomic_DNA"/>
</dbReference>
<accession>A0A7K1LFH6</accession>
<evidence type="ECO:0000313" key="2">
    <source>
        <dbReference type="EMBL" id="MUN53935.1"/>
    </source>
</evidence>
<dbReference type="SMART" id="SM00347">
    <property type="entry name" value="HTH_MARR"/>
    <property type="match status" value="1"/>
</dbReference>
<dbReference type="PROSITE" id="PS50995">
    <property type="entry name" value="HTH_MARR_2"/>
    <property type="match status" value="1"/>
</dbReference>
<keyword evidence="3" id="KW-1185">Reference proteome</keyword>
<gene>
    <name evidence="2" type="ORF">GMA10_01610</name>
</gene>
<protein>
    <submittedName>
        <fullName evidence="2">MarR family transcriptional regulator</fullName>
    </submittedName>
</protein>
<dbReference type="InterPro" id="IPR039422">
    <property type="entry name" value="MarR/SlyA-like"/>
</dbReference>
<evidence type="ECO:0000313" key="3">
    <source>
        <dbReference type="Proteomes" id="UP000462152"/>
    </source>
</evidence>
<dbReference type="Proteomes" id="UP000462152">
    <property type="component" value="Unassembled WGS sequence"/>
</dbReference>
<comment type="caution">
    <text evidence="2">The sequence shown here is derived from an EMBL/GenBank/DDBJ whole genome shotgun (WGS) entry which is preliminary data.</text>
</comment>
<dbReference type="PANTHER" id="PTHR33164">
    <property type="entry name" value="TRANSCRIPTIONAL REGULATOR, MARR FAMILY"/>
    <property type="match status" value="1"/>
</dbReference>